<feature type="transmembrane region" description="Helical" evidence="1">
    <location>
        <begin position="126"/>
        <end position="145"/>
    </location>
</feature>
<gene>
    <name evidence="2" type="ORF">EV193_102419</name>
</gene>
<proteinExistence type="predicted"/>
<keyword evidence="1" id="KW-0472">Membrane</keyword>
<evidence type="ECO:0000256" key="1">
    <source>
        <dbReference type="SAM" id="Phobius"/>
    </source>
</evidence>
<sequence>MNAEREFVVYGTSHLIVLGVFVAGTVAVLVLGARLTEPGQRRFARVLAVVVLAVQLTIQVYSALPENWSIYHSLPFQLSDLAAYTCALALWTLREWAYWPMYYWGLTLSTQALVSPALRGDDFPDIGFIAFWTIHLLVIWAAIYLTWGMRMRPTWRGYRLTVAVTAVWAATMLVFNAIADTNYGFLNAKPAGSVLDLFGPWPWYLVPEFALILGVWALMTWPWTRSKDRASLRP</sequence>
<dbReference type="InterPro" id="IPR011737">
    <property type="entry name" value="CHP02206_TP0381"/>
</dbReference>
<dbReference type="OrthoDB" id="9813172at2"/>
<feature type="transmembrane region" description="Helical" evidence="1">
    <location>
        <begin position="43"/>
        <end position="64"/>
    </location>
</feature>
<accession>A0A4Q7L1P5</accession>
<keyword evidence="1" id="KW-0812">Transmembrane</keyword>
<keyword evidence="3" id="KW-1185">Reference proteome</keyword>
<evidence type="ECO:0000313" key="3">
    <source>
        <dbReference type="Proteomes" id="UP000294257"/>
    </source>
</evidence>
<comment type="caution">
    <text evidence="2">The sequence shown here is derived from an EMBL/GenBank/DDBJ whole genome shotgun (WGS) entry which is preliminary data.</text>
</comment>
<organism evidence="2 3">
    <name type="scientific">Herbihabitans rhizosphaerae</name>
    <dbReference type="NCBI Taxonomy" id="1872711"/>
    <lineage>
        <taxon>Bacteria</taxon>
        <taxon>Bacillati</taxon>
        <taxon>Actinomycetota</taxon>
        <taxon>Actinomycetes</taxon>
        <taxon>Pseudonocardiales</taxon>
        <taxon>Pseudonocardiaceae</taxon>
        <taxon>Herbihabitans</taxon>
    </lineage>
</organism>
<reference evidence="2 3" key="1">
    <citation type="submission" date="2019-02" db="EMBL/GenBank/DDBJ databases">
        <title>Genomic Encyclopedia of Type Strains, Phase IV (KMG-IV): sequencing the most valuable type-strain genomes for metagenomic binning, comparative biology and taxonomic classification.</title>
        <authorList>
            <person name="Goeker M."/>
        </authorList>
    </citation>
    <scope>NUCLEOTIDE SEQUENCE [LARGE SCALE GENOMIC DNA]</scope>
    <source>
        <strain evidence="2 3">DSM 101727</strain>
    </source>
</reference>
<protein>
    <submittedName>
        <fullName evidence="2">Putative integral membrane protein (TIGR02206 family)</fullName>
    </submittedName>
</protein>
<feature type="transmembrane region" description="Helical" evidence="1">
    <location>
        <begin position="201"/>
        <end position="223"/>
    </location>
</feature>
<dbReference type="Proteomes" id="UP000294257">
    <property type="component" value="Unassembled WGS sequence"/>
</dbReference>
<dbReference type="RefSeq" id="WP_130343282.1">
    <property type="nucleotide sequence ID" value="NZ_SGWQ01000002.1"/>
</dbReference>
<feature type="transmembrane region" description="Helical" evidence="1">
    <location>
        <begin position="157"/>
        <end position="179"/>
    </location>
</feature>
<dbReference type="NCBIfam" id="TIGR02206">
    <property type="entry name" value="intg_mem_TP0381"/>
    <property type="match status" value="1"/>
</dbReference>
<evidence type="ECO:0000313" key="2">
    <source>
        <dbReference type="EMBL" id="RZS43439.1"/>
    </source>
</evidence>
<dbReference type="EMBL" id="SGWQ01000002">
    <property type="protein sequence ID" value="RZS43439.1"/>
    <property type="molecule type" value="Genomic_DNA"/>
</dbReference>
<dbReference type="Pfam" id="PF14808">
    <property type="entry name" value="TMEM164"/>
    <property type="match status" value="1"/>
</dbReference>
<keyword evidence="1" id="KW-1133">Transmembrane helix</keyword>
<feature type="transmembrane region" description="Helical" evidence="1">
    <location>
        <begin position="12"/>
        <end position="31"/>
    </location>
</feature>
<dbReference type="AlphaFoldDB" id="A0A4Q7L1P5"/>
<name>A0A4Q7L1P5_9PSEU</name>